<dbReference type="SUPFAM" id="SSF57667">
    <property type="entry name" value="beta-beta-alpha zinc fingers"/>
    <property type="match status" value="2"/>
</dbReference>
<evidence type="ECO:0000313" key="11">
    <source>
        <dbReference type="RefSeq" id="XP_027205038.1"/>
    </source>
</evidence>
<dbReference type="FunFam" id="3.30.160.60:FF:002529">
    <property type="entry name" value="B-cell CLL/lymphoma 6 member B protein"/>
    <property type="match status" value="1"/>
</dbReference>
<evidence type="ECO:0000313" key="10">
    <source>
        <dbReference type="Proteomes" id="UP000515146"/>
    </source>
</evidence>
<dbReference type="GO" id="GO:0000981">
    <property type="term" value="F:DNA-binding transcription factor activity, RNA polymerase II-specific"/>
    <property type="evidence" value="ECO:0007669"/>
    <property type="project" value="TreeGrafter"/>
</dbReference>
<reference evidence="11" key="1">
    <citation type="submission" date="2025-08" db="UniProtKB">
        <authorList>
            <consortium name="RefSeq"/>
        </authorList>
    </citation>
    <scope>IDENTIFICATION</scope>
    <source>
        <strain evidence="11">Airmid</strain>
    </source>
</reference>
<dbReference type="OrthoDB" id="3533395at2759"/>
<keyword evidence="4 7" id="KW-0863">Zinc-finger</keyword>
<feature type="domain" description="C2H2-type" evidence="9">
    <location>
        <begin position="503"/>
        <end position="530"/>
    </location>
</feature>
<gene>
    <name evidence="11" type="primary">LOC113798673</name>
</gene>
<feature type="region of interest" description="Disordered" evidence="8">
    <location>
        <begin position="97"/>
        <end position="155"/>
    </location>
</feature>
<feature type="compositionally biased region" description="Polar residues" evidence="8">
    <location>
        <begin position="1"/>
        <end position="21"/>
    </location>
</feature>
<dbReference type="Proteomes" id="UP000515146">
    <property type="component" value="Unplaced"/>
</dbReference>
<dbReference type="InterPro" id="IPR013087">
    <property type="entry name" value="Znf_C2H2_type"/>
</dbReference>
<evidence type="ECO:0000256" key="4">
    <source>
        <dbReference type="ARBA" id="ARBA00022771"/>
    </source>
</evidence>
<evidence type="ECO:0000259" key="9">
    <source>
        <dbReference type="PROSITE" id="PS50157"/>
    </source>
</evidence>
<feature type="compositionally biased region" description="Low complexity" evidence="8">
    <location>
        <begin position="44"/>
        <end position="74"/>
    </location>
</feature>
<dbReference type="PANTHER" id="PTHR24394">
    <property type="entry name" value="ZINC FINGER PROTEIN"/>
    <property type="match status" value="1"/>
</dbReference>
<evidence type="ECO:0000256" key="7">
    <source>
        <dbReference type="PROSITE-ProRule" id="PRU00042"/>
    </source>
</evidence>
<accession>A0A6P6YHP8</accession>
<proteinExistence type="predicted"/>
<sequence length="977" mass="106300">MMDNTSSNDTGTTIPMVTESATPTSTNESTIITTNVTSITDSTITTMSTNKSESSSSSETLPTNAADNNNNSSGAGNGEKPLGLLARAAIMKRQMDMEDNEQQQQTSTSSDNSGNDDKTIKIEPTNIVVKKAKKSSTANNEKISSSSTATSSSPTIQAVAIRNRQFTLKQVSKFSDKRLLSTFVEYKRDVKTKRCSYSCQLLPQQCQQRFESVFGSAEAEQSKKDIVDHLRQHLCNLEQTMPNLRLNSCRKIRKAPVDNKKTTTTKQIKQETENIYVTVSVAPTTTTATSQSLTVSTATTTKTVAAENDILKQSIANAEIEEEIYGLMNIENNQQRQLTQQQPTLIQTATPVHHILNTSLPISTFVVATPAMAGQTSLMPHHTIEDVSQTVEIISSTDHMDQHQNQSLSGTYSTAMTTAAATTTNTTSMMNAADPSMPANQLRALALDYIDDIRKKSSSAARSIIVNGDKSVIYQCKICPDKQFTSTNGLIFHYKKHAGLKPYVCDLCSATFTRQHSLNYHMLIHLNKSRFICSECSRHFRHPSHFKEHMRRHTGETPFQCSDCLIKFKTRNTYKRHLQTKHSKILTSKGIIEVTPGSQQQPSQQQQMSIVPTPTTATTTTKKILAIKGGSGNIMTAGLQTTPMIGQVVAIGPSTSTLPIITGTMATTSASNTTSTAKPRRKYGIKYLHKNIETMTKYEQQQHQTATLIPTNHLTASTAIHHPQNQTLATITDPATITGTIGAAATAQTAPGSNITILRMPQYPSVHILDNGGGTATANAALAATMAAAIPTGTPTTTTTTAIARKTTLLNRCHQQQPPLSSTQTSFSSLQPGQQQQTLTLFTVGSIGIDSEGKPIFQIAPPPNSSDHHLTASLVPTFTTNQQHEIIHDHHQQQSQQQSLTELTSAIPLTATSIGGHHQLIYHNQPHQILSIHPQTITPSVTSATVIPTTQSSTITATTNDNFMCLLEAIEMTKDEE</sequence>
<protein>
    <submittedName>
        <fullName evidence="11">Uncharacterized protein LOC113798673</fullName>
    </submittedName>
</protein>
<keyword evidence="6" id="KW-0539">Nucleus</keyword>
<dbReference type="Pfam" id="PF12874">
    <property type="entry name" value="zf-met"/>
    <property type="match status" value="1"/>
</dbReference>
<dbReference type="PROSITE" id="PS50157">
    <property type="entry name" value="ZINC_FINGER_C2H2_2"/>
    <property type="match status" value="4"/>
</dbReference>
<keyword evidence="10" id="KW-1185">Reference proteome</keyword>
<dbReference type="AlphaFoldDB" id="A0A6P6YHP8"/>
<dbReference type="GO" id="GO:0008270">
    <property type="term" value="F:zinc ion binding"/>
    <property type="evidence" value="ECO:0007669"/>
    <property type="project" value="UniProtKB-KW"/>
</dbReference>
<feature type="domain" description="C2H2-type" evidence="9">
    <location>
        <begin position="474"/>
        <end position="502"/>
    </location>
</feature>
<dbReference type="InParanoid" id="A0A6P6YHP8"/>
<keyword evidence="5" id="KW-0862">Zinc</keyword>
<evidence type="ECO:0000256" key="3">
    <source>
        <dbReference type="ARBA" id="ARBA00022737"/>
    </source>
</evidence>
<comment type="subcellular location">
    <subcellularLocation>
        <location evidence="1">Nucleus</location>
    </subcellularLocation>
</comment>
<dbReference type="SMART" id="SM00355">
    <property type="entry name" value="ZnF_C2H2"/>
    <property type="match status" value="4"/>
</dbReference>
<feature type="domain" description="C2H2-type" evidence="9">
    <location>
        <begin position="531"/>
        <end position="558"/>
    </location>
</feature>
<feature type="domain" description="C2H2-type" evidence="9">
    <location>
        <begin position="559"/>
        <end position="583"/>
    </location>
</feature>
<dbReference type="GO" id="GO:0005634">
    <property type="term" value="C:nucleus"/>
    <property type="evidence" value="ECO:0007669"/>
    <property type="project" value="UniProtKB-SubCell"/>
</dbReference>
<dbReference type="KEGG" id="dpte:113798673"/>
<organism evidence="10 11">
    <name type="scientific">Dermatophagoides pteronyssinus</name>
    <name type="common">European house dust mite</name>
    <dbReference type="NCBI Taxonomy" id="6956"/>
    <lineage>
        <taxon>Eukaryota</taxon>
        <taxon>Metazoa</taxon>
        <taxon>Ecdysozoa</taxon>
        <taxon>Arthropoda</taxon>
        <taxon>Chelicerata</taxon>
        <taxon>Arachnida</taxon>
        <taxon>Acari</taxon>
        <taxon>Acariformes</taxon>
        <taxon>Sarcoptiformes</taxon>
        <taxon>Astigmata</taxon>
        <taxon>Psoroptidia</taxon>
        <taxon>Analgoidea</taxon>
        <taxon>Pyroglyphidae</taxon>
        <taxon>Dermatophagoidinae</taxon>
        <taxon>Dermatophagoides</taxon>
    </lineage>
</organism>
<dbReference type="InterPro" id="IPR036236">
    <property type="entry name" value="Znf_C2H2_sf"/>
</dbReference>
<keyword evidence="2" id="KW-0479">Metal-binding</keyword>
<evidence type="ECO:0000256" key="1">
    <source>
        <dbReference type="ARBA" id="ARBA00004123"/>
    </source>
</evidence>
<evidence type="ECO:0000256" key="8">
    <source>
        <dbReference type="SAM" id="MobiDB-lite"/>
    </source>
</evidence>
<evidence type="ECO:0000256" key="6">
    <source>
        <dbReference type="ARBA" id="ARBA00023242"/>
    </source>
</evidence>
<dbReference type="PANTHER" id="PTHR24394:SF29">
    <property type="entry name" value="MYONEURIN"/>
    <property type="match status" value="1"/>
</dbReference>
<name>A0A6P6YHP8_DERPT</name>
<feature type="compositionally biased region" description="Low complexity" evidence="8">
    <location>
        <begin position="102"/>
        <end position="113"/>
    </location>
</feature>
<evidence type="ECO:0000256" key="2">
    <source>
        <dbReference type="ARBA" id="ARBA00022723"/>
    </source>
</evidence>
<dbReference type="Pfam" id="PF00096">
    <property type="entry name" value="zf-C2H2"/>
    <property type="match status" value="2"/>
</dbReference>
<dbReference type="OMA" id="SVIYQCK"/>
<evidence type="ECO:0000256" key="5">
    <source>
        <dbReference type="ARBA" id="ARBA00022833"/>
    </source>
</evidence>
<feature type="compositionally biased region" description="Low complexity" evidence="8">
    <location>
        <begin position="144"/>
        <end position="155"/>
    </location>
</feature>
<feature type="region of interest" description="Disordered" evidence="8">
    <location>
        <begin position="1"/>
        <end position="28"/>
    </location>
</feature>
<dbReference type="PROSITE" id="PS00028">
    <property type="entry name" value="ZINC_FINGER_C2H2_1"/>
    <property type="match status" value="2"/>
</dbReference>
<keyword evidence="3" id="KW-0677">Repeat</keyword>
<dbReference type="RefSeq" id="XP_027205038.1">
    <property type="nucleotide sequence ID" value="XM_027349237.1"/>
</dbReference>
<feature type="region of interest" description="Disordered" evidence="8">
    <location>
        <begin position="44"/>
        <end position="81"/>
    </location>
</feature>
<dbReference type="Gene3D" id="3.30.160.60">
    <property type="entry name" value="Classic Zinc Finger"/>
    <property type="match status" value="3"/>
</dbReference>